<dbReference type="AlphaFoldDB" id="A0A938BNX1"/>
<evidence type="ECO:0000313" key="1">
    <source>
        <dbReference type="EMBL" id="MBM3275600.1"/>
    </source>
</evidence>
<dbReference type="Pfam" id="PF13692">
    <property type="entry name" value="Glyco_trans_1_4"/>
    <property type="match status" value="1"/>
</dbReference>
<dbReference type="SUPFAM" id="SSF53756">
    <property type="entry name" value="UDP-Glycosyltransferase/glycogen phosphorylase"/>
    <property type="match status" value="1"/>
</dbReference>
<proteinExistence type="predicted"/>
<sequence>MLLQDAPGVRFVLAGPDVSPDNAELTARVQERGLANSVHLLGDRRDTPEVNAALDIASSSSAWGEGFANVIGEAMSCAVPCVVTDVGDSAWIVGDTGMLVSPRHPAELAMAWQRMIALGRDGQTSMGARARQRVIDYFSLGVVATQYAELYQQVVARSER</sequence>
<reference evidence="1 2" key="1">
    <citation type="submission" date="2019-03" db="EMBL/GenBank/DDBJ databases">
        <title>Lake Tanganyika Metagenome-Assembled Genomes (MAGs).</title>
        <authorList>
            <person name="Tran P."/>
        </authorList>
    </citation>
    <scope>NUCLEOTIDE SEQUENCE [LARGE SCALE GENOMIC DNA]</scope>
    <source>
        <strain evidence="1">K_DeepCast_65m_m2_236</strain>
    </source>
</reference>
<dbReference type="PANTHER" id="PTHR12526">
    <property type="entry name" value="GLYCOSYLTRANSFERASE"/>
    <property type="match status" value="1"/>
</dbReference>
<feature type="non-terminal residue" evidence="1">
    <location>
        <position position="1"/>
    </location>
</feature>
<comment type="caution">
    <text evidence="1">The sequence shown here is derived from an EMBL/GenBank/DDBJ whole genome shotgun (WGS) entry which is preliminary data.</text>
</comment>
<dbReference type="EMBL" id="VGJX01000645">
    <property type="protein sequence ID" value="MBM3275600.1"/>
    <property type="molecule type" value="Genomic_DNA"/>
</dbReference>
<protein>
    <submittedName>
        <fullName evidence="1">Glycosyltransferase</fullName>
    </submittedName>
</protein>
<organism evidence="1 2">
    <name type="scientific">Candidatus Tanganyikabacteria bacterium</name>
    <dbReference type="NCBI Taxonomy" id="2961651"/>
    <lineage>
        <taxon>Bacteria</taxon>
        <taxon>Bacillati</taxon>
        <taxon>Candidatus Sericytochromatia</taxon>
        <taxon>Candidatus Tanganyikabacteria</taxon>
    </lineage>
</organism>
<name>A0A938BNX1_9BACT</name>
<dbReference type="Gene3D" id="3.40.50.2000">
    <property type="entry name" value="Glycogen Phosphorylase B"/>
    <property type="match status" value="2"/>
</dbReference>
<gene>
    <name evidence="1" type="ORF">FJZ00_10625</name>
</gene>
<dbReference type="GO" id="GO:0016757">
    <property type="term" value="F:glycosyltransferase activity"/>
    <property type="evidence" value="ECO:0007669"/>
    <property type="project" value="TreeGrafter"/>
</dbReference>
<dbReference type="PANTHER" id="PTHR12526:SF636">
    <property type="entry name" value="BLL3647 PROTEIN"/>
    <property type="match status" value="1"/>
</dbReference>
<accession>A0A938BNX1</accession>
<dbReference type="Proteomes" id="UP000703893">
    <property type="component" value="Unassembled WGS sequence"/>
</dbReference>
<evidence type="ECO:0000313" key="2">
    <source>
        <dbReference type="Proteomes" id="UP000703893"/>
    </source>
</evidence>